<reference evidence="3 4" key="1">
    <citation type="journal article" date="2011" name="J. Bacteriol.">
        <title>Whole-genome shotgun sequencing of the sulfur-oxidizing chemoautotroph Tetrathiobacter kashmirensis.</title>
        <authorList>
            <person name="Ghosh W."/>
            <person name="George A."/>
            <person name="Agarwal A."/>
            <person name="Raj P."/>
            <person name="Alam M."/>
            <person name="Pyne P."/>
            <person name="Das Gupta S.K."/>
        </authorList>
    </citation>
    <scope>NUCLEOTIDE SEQUENCE [LARGE SCALE GENOMIC DNA]</scope>
    <source>
        <strain evidence="3 4">WT001</strain>
    </source>
</reference>
<feature type="transmembrane region" description="Helical" evidence="1">
    <location>
        <begin position="72"/>
        <end position="92"/>
    </location>
</feature>
<dbReference type="AlphaFoldDB" id="I3UG47"/>
<dbReference type="NCBIfam" id="TIGR01731">
    <property type="entry name" value="fil_hemag_20aa"/>
    <property type="match status" value="9"/>
</dbReference>
<dbReference type="SMART" id="SM00912">
    <property type="entry name" value="Haemagg_act"/>
    <property type="match status" value="1"/>
</dbReference>
<accession>I3UG47</accession>
<dbReference type="Proteomes" id="UP000005267">
    <property type="component" value="Chromosome"/>
</dbReference>
<dbReference type="InterPro" id="IPR011050">
    <property type="entry name" value="Pectin_lyase_fold/virulence"/>
</dbReference>
<gene>
    <name evidence="3" type="ordered locus">TKWG_21480</name>
</gene>
<dbReference type="RefSeq" id="WP_014752076.1">
    <property type="nucleotide sequence ID" value="NC_017964.1"/>
</dbReference>
<protein>
    <submittedName>
        <fullName evidence="3">Hemagglutinin-related protein</fullName>
    </submittedName>
</protein>
<keyword evidence="4" id="KW-1185">Reference proteome</keyword>
<organism evidence="3 4">
    <name type="scientific">Advenella kashmirensis (strain DSM 17095 / LMG 22695 / WT001)</name>
    <name type="common">Tetrathiobacter kashmirensis</name>
    <dbReference type="NCBI Taxonomy" id="1036672"/>
    <lineage>
        <taxon>Bacteria</taxon>
        <taxon>Pseudomonadati</taxon>
        <taxon>Pseudomonadota</taxon>
        <taxon>Betaproteobacteria</taxon>
        <taxon>Burkholderiales</taxon>
        <taxon>Alcaligenaceae</taxon>
    </lineage>
</organism>
<dbReference type="InterPro" id="IPR010069">
    <property type="entry name" value="CdiA_FHA1_rpt"/>
</dbReference>
<feature type="domain" description="Filamentous haemagglutinin FhaB/tRNA nuclease CdiA-like TPS" evidence="2">
    <location>
        <begin position="112"/>
        <end position="232"/>
    </location>
</feature>
<keyword evidence="1" id="KW-1133">Transmembrane helix</keyword>
<evidence type="ECO:0000313" key="4">
    <source>
        <dbReference type="Proteomes" id="UP000005267"/>
    </source>
</evidence>
<dbReference type="Pfam" id="PF13018">
    <property type="entry name" value="ESPR"/>
    <property type="match status" value="1"/>
</dbReference>
<dbReference type="Gene3D" id="2.160.20.10">
    <property type="entry name" value="Single-stranded right-handed beta-helix, Pectin lyase-like"/>
    <property type="match status" value="1"/>
</dbReference>
<dbReference type="OrthoDB" id="5666689at2"/>
<dbReference type="InterPro" id="IPR008638">
    <property type="entry name" value="FhaB/CdiA-like_TPS"/>
</dbReference>
<name>I3UG47_ADVKW</name>
<keyword evidence="1" id="KW-0812">Transmembrane</keyword>
<dbReference type="STRING" id="1036672.TKWG_21480"/>
<evidence type="ECO:0000256" key="1">
    <source>
        <dbReference type="SAM" id="Phobius"/>
    </source>
</evidence>
<keyword evidence="1" id="KW-0472">Membrane</keyword>
<proteinExistence type="predicted"/>
<dbReference type="NCBIfam" id="TIGR01901">
    <property type="entry name" value="adhes_NPXG"/>
    <property type="match status" value="1"/>
</dbReference>
<sequence length="769" mass="79379">MNKRCYRLRFNHVRGQWMVVADIVVGRGKNHGGRACRADGQPGKAGNKNWLGMALPAGQGFPANCLRPIGQALLLAGAVGLITLLPGIPAYAQIVANKAMPAHTQPSVVTTANGLPQVNIQTPNGAGVSMNNYSQFDVQKNGAILNNSITSTKTQLAGWIQGNPLLHNESARVIVNQIQSADPSRLNGYIEVAGQRAQVVVANPAGITCDGCGFIQADRAVLTTGQVNLNPSTGALDNYVVRSGLVNIANMDASQTPYVDVLARAVKVTGALRAKQLDIKTGVNTIAADTGAVKVDATATEAAKPEGSGTQGDKPQVAIDVAELGGMYAGQITLLATEHGVGVNNAGNIQAGGGLTLSSDGQVHNRGTLAADGALQVQSGSLHNDGTLYGRTETIVNAVGALQNNSQILSGGNIALGANGAQGRLAMARGSQLAAGLEVPDSADGQHVPSGSAEDRRLKPGQSITLQATQQATLSGTIQVDGFLLAQADKLSVADSQLAATDIRLRSRQENLQADNAQIYAQTLAIDTPKQISTEHARIQANDLQLNAGSIRNRWGQIVHTGANPFVLQTGELDNQGGLIAATSANLHIKSDSLDNTDGSVLQTAPTAEAATLNVTSRKLINTRGTIRSNKGQVSLTLADNDVLANQAGQIRSGTAMTLRAGGINNQVGQIRAGERLELTLAQHGQGLDNRQGTISAKNASVDTGGQALNNAQGIVQAAQALHIRSGEVNNDGGLIQAGQALEMDTAGQRLINTNAGKDKGVAAAAPCN</sequence>
<evidence type="ECO:0000313" key="3">
    <source>
        <dbReference type="EMBL" id="AFK63985.1"/>
    </source>
</evidence>
<reference evidence="4" key="2">
    <citation type="journal article" date="2013" name="PLoS ONE">
        <title>Genome implosion elicits host-confinement in Alcaligenaceae: evidence from the comparative genomics of Tetrathiobacter kashmirensis, a pathogen in the making.</title>
        <authorList>
            <person name="Ghosh W."/>
            <person name="Alam M."/>
            <person name="Roy C."/>
            <person name="Pyne P."/>
            <person name="George A."/>
            <person name="Chakraborty R."/>
            <person name="Majumder S."/>
            <person name="Agarwal A."/>
            <person name="Chakraborty S."/>
            <person name="Majumdar S."/>
            <person name="Gupta S.K."/>
        </authorList>
    </citation>
    <scope>NUCLEOTIDE SEQUENCE [LARGE SCALE GENOMIC DNA]</scope>
    <source>
        <strain evidence="4">WT001</strain>
    </source>
</reference>
<dbReference type="InterPro" id="IPR024973">
    <property type="entry name" value="ESPR"/>
</dbReference>
<dbReference type="SUPFAM" id="SSF51126">
    <property type="entry name" value="Pectin lyase-like"/>
    <property type="match status" value="1"/>
</dbReference>
<dbReference type="EMBL" id="CP003555">
    <property type="protein sequence ID" value="AFK63985.1"/>
    <property type="molecule type" value="Genomic_DNA"/>
</dbReference>
<dbReference type="HOGENOM" id="CLU_000043_7_1_4"/>
<dbReference type="InterPro" id="IPR012334">
    <property type="entry name" value="Pectin_lyas_fold"/>
</dbReference>
<dbReference type="KEGG" id="aka:TKWG_21480"/>
<dbReference type="Pfam" id="PF05860">
    <property type="entry name" value="TPS"/>
    <property type="match status" value="1"/>
</dbReference>
<evidence type="ECO:0000259" key="2">
    <source>
        <dbReference type="SMART" id="SM00912"/>
    </source>
</evidence>